<proteinExistence type="predicted"/>
<keyword evidence="1" id="KW-0812">Transmembrane</keyword>
<evidence type="ECO:0000256" key="1">
    <source>
        <dbReference type="SAM" id="Phobius"/>
    </source>
</evidence>
<accession>A0A0E9XZ73</accession>
<feature type="transmembrane region" description="Helical" evidence="1">
    <location>
        <begin position="6"/>
        <end position="28"/>
    </location>
</feature>
<protein>
    <submittedName>
        <fullName evidence="2">Uncharacterized protein</fullName>
    </submittedName>
</protein>
<keyword evidence="1" id="KW-1133">Transmembrane helix</keyword>
<reference evidence="2" key="2">
    <citation type="journal article" date="2015" name="Fish Shellfish Immunol.">
        <title>Early steps in the European eel (Anguilla anguilla)-Vibrio vulnificus interaction in the gills: Role of the RtxA13 toxin.</title>
        <authorList>
            <person name="Callol A."/>
            <person name="Pajuelo D."/>
            <person name="Ebbesson L."/>
            <person name="Teles M."/>
            <person name="MacKenzie S."/>
            <person name="Amaro C."/>
        </authorList>
    </citation>
    <scope>NUCLEOTIDE SEQUENCE</scope>
</reference>
<keyword evidence="1" id="KW-0472">Membrane</keyword>
<name>A0A0E9XZ73_ANGAN</name>
<dbReference type="EMBL" id="GBXM01001594">
    <property type="protein sequence ID" value="JAI06984.1"/>
    <property type="molecule type" value="Transcribed_RNA"/>
</dbReference>
<organism evidence="2">
    <name type="scientific">Anguilla anguilla</name>
    <name type="common">European freshwater eel</name>
    <name type="synonym">Muraena anguilla</name>
    <dbReference type="NCBI Taxonomy" id="7936"/>
    <lineage>
        <taxon>Eukaryota</taxon>
        <taxon>Metazoa</taxon>
        <taxon>Chordata</taxon>
        <taxon>Craniata</taxon>
        <taxon>Vertebrata</taxon>
        <taxon>Euteleostomi</taxon>
        <taxon>Actinopterygii</taxon>
        <taxon>Neopterygii</taxon>
        <taxon>Teleostei</taxon>
        <taxon>Anguilliformes</taxon>
        <taxon>Anguillidae</taxon>
        <taxon>Anguilla</taxon>
    </lineage>
</organism>
<dbReference type="AlphaFoldDB" id="A0A0E9XZ73"/>
<reference evidence="2" key="1">
    <citation type="submission" date="2014-11" db="EMBL/GenBank/DDBJ databases">
        <authorList>
            <person name="Amaro Gonzalez C."/>
        </authorList>
    </citation>
    <scope>NUCLEOTIDE SEQUENCE</scope>
</reference>
<sequence>MLTQAPSFMFLLCCFNFFNCLYCHVFFLKAF</sequence>
<evidence type="ECO:0000313" key="2">
    <source>
        <dbReference type="EMBL" id="JAI06984.1"/>
    </source>
</evidence>